<feature type="compositionally biased region" description="Basic and acidic residues" evidence="1">
    <location>
        <begin position="17"/>
        <end position="29"/>
    </location>
</feature>
<dbReference type="Proteomes" id="UP000005408">
    <property type="component" value="Unassembled WGS sequence"/>
</dbReference>
<feature type="compositionally biased region" description="Basic residues" evidence="1">
    <location>
        <begin position="30"/>
        <end position="39"/>
    </location>
</feature>
<organism evidence="2 3">
    <name type="scientific">Magallana gigas</name>
    <name type="common">Pacific oyster</name>
    <name type="synonym">Crassostrea gigas</name>
    <dbReference type="NCBI Taxonomy" id="29159"/>
    <lineage>
        <taxon>Eukaryota</taxon>
        <taxon>Metazoa</taxon>
        <taxon>Spiralia</taxon>
        <taxon>Lophotrochozoa</taxon>
        <taxon>Mollusca</taxon>
        <taxon>Bivalvia</taxon>
        <taxon>Autobranchia</taxon>
        <taxon>Pteriomorphia</taxon>
        <taxon>Ostreida</taxon>
        <taxon>Ostreoidea</taxon>
        <taxon>Ostreidae</taxon>
        <taxon>Magallana</taxon>
    </lineage>
</organism>
<keyword evidence="3" id="KW-1185">Reference proteome</keyword>
<name>A0A8W8JG07_MAGGI</name>
<dbReference type="AlphaFoldDB" id="A0A8W8JG07"/>
<protein>
    <submittedName>
        <fullName evidence="2">Uncharacterized protein</fullName>
    </submittedName>
</protein>
<sequence>MPRSLKEEEQESPVPIMKEKGDHKTVKDKKDHHHHHKDKTHTSRGSPQGPSSWRRTRERREYESRACGLHGSPEDFLTQGYLAFDLFQ</sequence>
<dbReference type="EnsemblMetazoa" id="G1840.1">
    <property type="protein sequence ID" value="G1840.1:cds"/>
    <property type="gene ID" value="G1840"/>
</dbReference>
<proteinExistence type="predicted"/>
<evidence type="ECO:0000256" key="1">
    <source>
        <dbReference type="SAM" id="MobiDB-lite"/>
    </source>
</evidence>
<accession>A0A8W8JG07</accession>
<feature type="region of interest" description="Disordered" evidence="1">
    <location>
        <begin position="1"/>
        <end position="74"/>
    </location>
</feature>
<reference evidence="2" key="1">
    <citation type="submission" date="2022-08" db="UniProtKB">
        <authorList>
            <consortium name="EnsemblMetazoa"/>
        </authorList>
    </citation>
    <scope>IDENTIFICATION</scope>
    <source>
        <strain evidence="2">05x7-T-G4-1.051#20</strain>
    </source>
</reference>
<evidence type="ECO:0000313" key="3">
    <source>
        <dbReference type="Proteomes" id="UP000005408"/>
    </source>
</evidence>
<evidence type="ECO:0000313" key="2">
    <source>
        <dbReference type="EnsemblMetazoa" id="G1840.1:cds"/>
    </source>
</evidence>